<dbReference type="EMBL" id="CP041730">
    <property type="protein sequence ID" value="QDQ25086.1"/>
    <property type="molecule type" value="Genomic_DNA"/>
</dbReference>
<evidence type="ECO:0000313" key="2">
    <source>
        <dbReference type="Proteomes" id="UP000317550"/>
    </source>
</evidence>
<gene>
    <name evidence="1" type="ORF">FNU76_01245</name>
</gene>
<protein>
    <recommendedName>
        <fullName evidence="3">Nucleotidyltransferase family protein</fullName>
    </recommendedName>
</protein>
<evidence type="ECO:0000313" key="1">
    <source>
        <dbReference type="EMBL" id="QDQ25086.1"/>
    </source>
</evidence>
<dbReference type="Proteomes" id="UP000317550">
    <property type="component" value="Chromosome"/>
</dbReference>
<accession>A0A516SAB3</accession>
<dbReference type="AlphaFoldDB" id="A0A516SAB3"/>
<dbReference type="OrthoDB" id="4829960at2"/>
<reference evidence="2" key="1">
    <citation type="submission" date="2019-07" db="EMBL/GenBank/DDBJ databases">
        <title>Chitinimonas sp. nov., isolated from Ny-Alesund, arctica soil.</title>
        <authorList>
            <person name="Xu Q."/>
            <person name="Peng F."/>
        </authorList>
    </citation>
    <scope>NUCLEOTIDE SEQUENCE [LARGE SCALE GENOMIC DNA]</scope>
    <source>
        <strain evidence="2">R3-44</strain>
    </source>
</reference>
<proteinExistence type="predicted"/>
<dbReference type="RefSeq" id="WP_143856011.1">
    <property type="nucleotide sequence ID" value="NZ_CP041730.1"/>
</dbReference>
<evidence type="ECO:0008006" key="3">
    <source>
        <dbReference type="Google" id="ProtNLM"/>
    </source>
</evidence>
<keyword evidence="2" id="KW-1185">Reference proteome</keyword>
<sequence>MVLLEGVYGMPPGRTTRDVDFAVAVDGWPQFETMRNALLHTGHFHPVERSPHKLLFGNGDGPISEIDVVPFGQIAGPDQNIARRLVQSDGWNPAGGAGGGR</sequence>
<organism evidence="1 2">
    <name type="scientific">Chitinimonas arctica</name>
    <dbReference type="NCBI Taxonomy" id="2594795"/>
    <lineage>
        <taxon>Bacteria</taxon>
        <taxon>Pseudomonadati</taxon>
        <taxon>Pseudomonadota</taxon>
        <taxon>Betaproteobacteria</taxon>
        <taxon>Neisseriales</taxon>
        <taxon>Chitinibacteraceae</taxon>
        <taxon>Chitinimonas</taxon>
    </lineage>
</organism>
<name>A0A516SAB3_9NEIS</name>
<dbReference type="KEGG" id="cari:FNU76_01245"/>